<dbReference type="PROSITE" id="PS50262">
    <property type="entry name" value="G_PROTEIN_RECEP_F1_2"/>
    <property type="match status" value="2"/>
</dbReference>
<keyword evidence="7 13" id="KW-0297">G-protein coupled receptor</keyword>
<comment type="caution">
    <text evidence="16">The sequence shown here is derived from an EMBL/GenBank/DDBJ whole genome shotgun (WGS) entry which is preliminary data.</text>
</comment>
<gene>
    <name evidence="16" type="ORF">KOW79_000304</name>
</gene>
<protein>
    <recommendedName>
        <fullName evidence="15">G-protein coupled receptors family 1 profile domain-containing protein</fullName>
    </recommendedName>
</protein>
<feature type="transmembrane region" description="Helical" evidence="14">
    <location>
        <begin position="253"/>
        <end position="272"/>
    </location>
</feature>
<dbReference type="InterPro" id="IPR000276">
    <property type="entry name" value="GPCR_Rhodpsn"/>
</dbReference>
<dbReference type="Gene3D" id="1.20.1070.10">
    <property type="entry name" value="Rhodopsin 7-helix transmembrane proteins"/>
    <property type="match status" value="2"/>
</dbReference>
<dbReference type="AlphaFoldDB" id="A0A9D3P7S0"/>
<dbReference type="PRINTS" id="PR00645">
    <property type="entry name" value="CXCCHMKINER4"/>
</dbReference>
<keyword evidence="9" id="KW-1015">Disulfide bond</keyword>
<feature type="domain" description="G-protein coupled receptors family 1 profile" evidence="15">
    <location>
        <begin position="232"/>
        <end position="482"/>
    </location>
</feature>
<evidence type="ECO:0000256" key="5">
    <source>
        <dbReference type="ARBA" id="ARBA00022753"/>
    </source>
</evidence>
<dbReference type="PRINTS" id="PR00657">
    <property type="entry name" value="CCCHEMOKINER"/>
</dbReference>
<feature type="transmembrane region" description="Helical" evidence="14">
    <location>
        <begin position="108"/>
        <end position="128"/>
    </location>
</feature>
<feature type="transmembrane region" description="Helical" evidence="14">
    <location>
        <begin position="466"/>
        <end position="485"/>
    </location>
</feature>
<accession>A0A9D3P7S0</accession>
<evidence type="ECO:0000256" key="10">
    <source>
        <dbReference type="ARBA" id="ARBA00023170"/>
    </source>
</evidence>
<dbReference type="GO" id="GO:0019957">
    <property type="term" value="F:C-C chemokine binding"/>
    <property type="evidence" value="ECO:0007669"/>
    <property type="project" value="TreeGrafter"/>
</dbReference>
<evidence type="ECO:0000256" key="11">
    <source>
        <dbReference type="ARBA" id="ARBA00023180"/>
    </source>
</evidence>
<dbReference type="EMBL" id="JAHKSW010000001">
    <property type="protein sequence ID" value="KAG7335611.1"/>
    <property type="molecule type" value="Genomic_DNA"/>
</dbReference>
<dbReference type="PANTHER" id="PTHR10489:SF686">
    <property type="entry name" value="C-C CHEMOKINE RECEPTOR TYPE 5"/>
    <property type="match status" value="1"/>
</dbReference>
<organism evidence="16 17">
    <name type="scientific">Hemibagrus wyckioides</name>
    <dbReference type="NCBI Taxonomy" id="337641"/>
    <lineage>
        <taxon>Eukaryota</taxon>
        <taxon>Metazoa</taxon>
        <taxon>Chordata</taxon>
        <taxon>Craniata</taxon>
        <taxon>Vertebrata</taxon>
        <taxon>Euteleostomi</taxon>
        <taxon>Actinopterygii</taxon>
        <taxon>Neopterygii</taxon>
        <taxon>Teleostei</taxon>
        <taxon>Ostariophysi</taxon>
        <taxon>Siluriformes</taxon>
        <taxon>Bagridae</taxon>
        <taxon>Hemibagrus</taxon>
    </lineage>
</organism>
<keyword evidence="5" id="KW-0967">Endosome</keyword>
<dbReference type="OrthoDB" id="5970631at2759"/>
<evidence type="ECO:0000259" key="15">
    <source>
        <dbReference type="PROSITE" id="PS50262"/>
    </source>
</evidence>
<dbReference type="Proteomes" id="UP000824219">
    <property type="component" value="Linkage Group LG01"/>
</dbReference>
<dbReference type="InterPro" id="IPR001277">
    <property type="entry name" value="CXCR4/ACKR2"/>
</dbReference>
<dbReference type="InterPro" id="IPR050119">
    <property type="entry name" value="CCR1-9-like"/>
</dbReference>
<evidence type="ECO:0000256" key="8">
    <source>
        <dbReference type="ARBA" id="ARBA00023136"/>
    </source>
</evidence>
<keyword evidence="10 13" id="KW-0675">Receptor</keyword>
<dbReference type="FunFam" id="1.20.1070.10:FF:000026">
    <property type="entry name" value="C-C chemokine receptor type 5"/>
    <property type="match status" value="1"/>
</dbReference>
<keyword evidence="12 13" id="KW-0807">Transducer</keyword>
<name>A0A9D3P7S0_9TELE</name>
<feature type="transmembrane region" description="Helical" evidence="14">
    <location>
        <begin position="330"/>
        <end position="353"/>
    </location>
</feature>
<comment type="subcellular location">
    <subcellularLocation>
        <location evidence="2">Cell membrane</location>
        <topology evidence="2">Multi-pass membrane protein</topology>
    </subcellularLocation>
    <subcellularLocation>
        <location evidence="1">Early endosome</location>
    </subcellularLocation>
</comment>
<dbReference type="InterPro" id="IPR017452">
    <property type="entry name" value="GPCR_Rhodpsn_7TM"/>
</dbReference>
<dbReference type="CDD" id="cd14984">
    <property type="entry name" value="7tmA_Chemokine_R"/>
    <property type="match status" value="1"/>
</dbReference>
<evidence type="ECO:0000313" key="17">
    <source>
        <dbReference type="Proteomes" id="UP000824219"/>
    </source>
</evidence>
<keyword evidence="4 13" id="KW-0812">Transmembrane</keyword>
<evidence type="ECO:0000256" key="1">
    <source>
        <dbReference type="ARBA" id="ARBA00004412"/>
    </source>
</evidence>
<feature type="transmembrane region" description="Helical" evidence="14">
    <location>
        <begin position="221"/>
        <end position="241"/>
    </location>
</feature>
<evidence type="ECO:0000256" key="2">
    <source>
        <dbReference type="ARBA" id="ARBA00004651"/>
    </source>
</evidence>
<keyword evidence="17" id="KW-1185">Reference proteome</keyword>
<dbReference type="GO" id="GO:0016493">
    <property type="term" value="F:C-C chemokine receptor activity"/>
    <property type="evidence" value="ECO:0007669"/>
    <property type="project" value="TreeGrafter"/>
</dbReference>
<feature type="transmembrane region" description="Helical" evidence="14">
    <location>
        <begin position="421"/>
        <end position="446"/>
    </location>
</feature>
<dbReference type="SUPFAM" id="SSF81321">
    <property type="entry name" value="Family A G protein-coupled receptor-like"/>
    <property type="match status" value="2"/>
</dbReference>
<keyword evidence="8 14" id="KW-0472">Membrane</keyword>
<dbReference type="GO" id="GO:0019722">
    <property type="term" value="P:calcium-mediated signaling"/>
    <property type="evidence" value="ECO:0007669"/>
    <property type="project" value="TreeGrafter"/>
</dbReference>
<dbReference type="GO" id="GO:0007204">
    <property type="term" value="P:positive regulation of cytosolic calcium ion concentration"/>
    <property type="evidence" value="ECO:0007669"/>
    <property type="project" value="TreeGrafter"/>
</dbReference>
<evidence type="ECO:0000256" key="13">
    <source>
        <dbReference type="RuleBase" id="RU000688"/>
    </source>
</evidence>
<evidence type="ECO:0000256" key="4">
    <source>
        <dbReference type="ARBA" id="ARBA00022692"/>
    </source>
</evidence>
<feature type="domain" description="G-protein coupled receptors family 1 profile" evidence="15">
    <location>
        <begin position="119"/>
        <end position="183"/>
    </location>
</feature>
<dbReference type="PANTHER" id="PTHR10489">
    <property type="entry name" value="CELL ADHESION MOLECULE"/>
    <property type="match status" value="1"/>
</dbReference>
<dbReference type="PROSITE" id="PS00237">
    <property type="entry name" value="G_PROTEIN_RECEP_F1_1"/>
    <property type="match status" value="1"/>
</dbReference>
<evidence type="ECO:0000313" key="16">
    <source>
        <dbReference type="EMBL" id="KAG7335611.1"/>
    </source>
</evidence>
<evidence type="ECO:0000256" key="3">
    <source>
        <dbReference type="ARBA" id="ARBA00022475"/>
    </source>
</evidence>
<dbReference type="InterPro" id="IPR000355">
    <property type="entry name" value="Chemokine_rcpt"/>
</dbReference>
<evidence type="ECO:0000256" key="9">
    <source>
        <dbReference type="ARBA" id="ARBA00023157"/>
    </source>
</evidence>
<comment type="similarity">
    <text evidence="13">Belongs to the G-protein coupled receptor 1 family.</text>
</comment>
<feature type="transmembrane region" description="Helical" evidence="14">
    <location>
        <begin position="378"/>
        <end position="400"/>
    </location>
</feature>
<evidence type="ECO:0000256" key="12">
    <source>
        <dbReference type="ARBA" id="ARBA00023224"/>
    </source>
</evidence>
<proteinExistence type="inferred from homology"/>
<evidence type="ECO:0000256" key="6">
    <source>
        <dbReference type="ARBA" id="ARBA00022989"/>
    </source>
</evidence>
<feature type="transmembrane region" description="Helical" evidence="14">
    <location>
        <begin position="292"/>
        <end position="310"/>
    </location>
</feature>
<feature type="transmembrane region" description="Helical" evidence="14">
    <location>
        <begin position="140"/>
        <end position="159"/>
    </location>
</feature>
<dbReference type="PRINTS" id="PR00237">
    <property type="entry name" value="GPCRRHODOPSN"/>
</dbReference>
<keyword evidence="6 14" id="KW-1133">Transmembrane helix</keyword>
<keyword evidence="11" id="KW-0325">Glycoprotein</keyword>
<keyword evidence="3" id="KW-1003">Cell membrane</keyword>
<dbReference type="GO" id="GO:0009897">
    <property type="term" value="C:external side of plasma membrane"/>
    <property type="evidence" value="ECO:0007669"/>
    <property type="project" value="TreeGrafter"/>
</dbReference>
<evidence type="ECO:0000256" key="14">
    <source>
        <dbReference type="SAM" id="Phobius"/>
    </source>
</evidence>
<dbReference type="GO" id="GO:0005769">
    <property type="term" value="C:early endosome"/>
    <property type="evidence" value="ECO:0007669"/>
    <property type="project" value="UniProtKB-SubCell"/>
</dbReference>
<sequence length="535" mass="61549">MLVKNQKYVKVAKTEEGYEDFNTFLQKVIEKLGLPLQSELRLADESGTEVDADVFEELLQAGNLTVTVSTEQSIAEDYSDYDNLTPGAYSPHITTHIKAFSRVFLPTIYSIVFIVGLIGNGLVLCVLVKYHKRSNMSDVCLFNLALSDLLFLLSLPFWAHYAAITQWVFGRFMCHAVTALYMLGYYGTEDYSDYYNLTPGAYSPHNTTHINAFSRVFLPTIYSIVFIVGLIGNGLVLCVLVKYHKRSNMSDVCLFNLALSDLLFLLSLPFWAHYAAITQWVFGRFMCHAVTALYMLGYYGSIFFMMLMTIDRYAVIVHTYTSLLSKNWSVRAIIALILFTWTLSLVASLPNIIFSQCMSNKPNESTCSFEYPNLKWRLFSYIELNILGLIIPLSVMVFCYSRIIPILMSMKSQKKHKAVRLILVLVSVFFIFWTPYNIVIFLKFLYQLGYMNNCQWYQDLNMAIQWVENIAFTHCCLNPIIYAFVGQRFRNLFLKILKEWFPLCFGQCPIIESESSQRMTTIFSCFSLTDQSQNI</sequence>
<dbReference type="Pfam" id="PF00001">
    <property type="entry name" value="7tm_1"/>
    <property type="match status" value="2"/>
</dbReference>
<dbReference type="GO" id="GO:0060326">
    <property type="term" value="P:cell chemotaxis"/>
    <property type="evidence" value="ECO:0007669"/>
    <property type="project" value="TreeGrafter"/>
</dbReference>
<reference evidence="16 17" key="1">
    <citation type="submission" date="2021-06" db="EMBL/GenBank/DDBJ databases">
        <title>Chromosome-level genome assembly of the red-tail catfish (Hemibagrus wyckioides).</title>
        <authorList>
            <person name="Shao F."/>
        </authorList>
    </citation>
    <scope>NUCLEOTIDE SEQUENCE [LARGE SCALE GENOMIC DNA]</scope>
    <source>
        <strain evidence="16">EC202008001</strain>
        <tissue evidence="16">Blood</tissue>
    </source>
</reference>
<evidence type="ECO:0000256" key="7">
    <source>
        <dbReference type="ARBA" id="ARBA00023040"/>
    </source>
</evidence>
<dbReference type="GO" id="GO:0006955">
    <property type="term" value="P:immune response"/>
    <property type="evidence" value="ECO:0007669"/>
    <property type="project" value="TreeGrafter"/>
</dbReference>